<feature type="coiled-coil region" evidence="1">
    <location>
        <begin position="675"/>
        <end position="716"/>
    </location>
</feature>
<proteinExistence type="predicted"/>
<feature type="coiled-coil region" evidence="1">
    <location>
        <begin position="2846"/>
        <end position="2972"/>
    </location>
</feature>
<reference evidence="3" key="1">
    <citation type="submission" date="2021-06" db="EMBL/GenBank/DDBJ databases">
        <authorList>
            <consortium name="Wellcome Sanger Institute Data Sharing"/>
        </authorList>
    </citation>
    <scope>NUCLEOTIDE SEQUENCE [LARGE SCALE GENOMIC DNA]</scope>
</reference>
<feature type="coiled-coil region" evidence="1">
    <location>
        <begin position="229"/>
        <end position="274"/>
    </location>
</feature>
<keyword evidence="1" id="KW-0175">Coiled coil</keyword>
<dbReference type="GeneTree" id="ENSGT00730000111007"/>
<organism evidence="3 4">
    <name type="scientific">Erpetoichthys calabaricus</name>
    <name type="common">Rope fish</name>
    <name type="synonym">Calamoichthys calabaricus</name>
    <dbReference type="NCBI Taxonomy" id="27687"/>
    <lineage>
        <taxon>Eukaryota</taxon>
        <taxon>Metazoa</taxon>
        <taxon>Chordata</taxon>
        <taxon>Craniata</taxon>
        <taxon>Vertebrata</taxon>
        <taxon>Euteleostomi</taxon>
        <taxon>Actinopterygii</taxon>
        <taxon>Polypteriformes</taxon>
        <taxon>Polypteridae</taxon>
        <taxon>Erpetoichthys</taxon>
    </lineage>
</organism>
<name>A0A8C4ST44_ERPCA</name>
<feature type="coiled-coil region" evidence="1">
    <location>
        <begin position="2038"/>
        <end position="2065"/>
    </location>
</feature>
<dbReference type="Ensembl" id="ENSECRT00000022170.1">
    <property type="protein sequence ID" value="ENSECRP00000021703.1"/>
    <property type="gene ID" value="ENSECRG00000014642.1"/>
</dbReference>
<feature type="coiled-coil region" evidence="1">
    <location>
        <begin position="764"/>
        <end position="1267"/>
    </location>
</feature>
<evidence type="ECO:0000256" key="2">
    <source>
        <dbReference type="SAM" id="MobiDB-lite"/>
    </source>
</evidence>
<feature type="coiled-coil region" evidence="1">
    <location>
        <begin position="2566"/>
        <end position="2621"/>
    </location>
</feature>
<reference evidence="3" key="3">
    <citation type="submission" date="2025-09" db="UniProtKB">
        <authorList>
            <consortium name="Ensembl"/>
        </authorList>
    </citation>
    <scope>IDENTIFICATION</scope>
</reference>
<dbReference type="Gene3D" id="1.10.287.1490">
    <property type="match status" value="2"/>
</dbReference>
<feature type="coiled-coil region" evidence="1">
    <location>
        <begin position="130"/>
        <end position="157"/>
    </location>
</feature>
<feature type="coiled-coil region" evidence="1">
    <location>
        <begin position="3009"/>
        <end position="3612"/>
    </location>
</feature>
<feature type="coiled-coil region" evidence="1">
    <location>
        <begin position="2717"/>
        <end position="2821"/>
    </location>
</feature>
<accession>A0A8C4ST44</accession>
<evidence type="ECO:0000313" key="3">
    <source>
        <dbReference type="Ensembl" id="ENSECRP00000021703.1"/>
    </source>
</evidence>
<feature type="coiled-coil region" evidence="1">
    <location>
        <begin position="2243"/>
        <end position="2513"/>
    </location>
</feature>
<feature type="coiled-coil region" evidence="1">
    <location>
        <begin position="1646"/>
        <end position="1680"/>
    </location>
</feature>
<feature type="coiled-coil region" evidence="1">
    <location>
        <begin position="1733"/>
        <end position="1824"/>
    </location>
</feature>
<dbReference type="Proteomes" id="UP000694620">
    <property type="component" value="Chromosome 2"/>
</dbReference>
<feature type="coiled-coil region" evidence="1">
    <location>
        <begin position="1429"/>
        <end position="1533"/>
    </location>
</feature>
<feature type="coiled-coil region" evidence="1">
    <location>
        <begin position="497"/>
        <end position="628"/>
    </location>
</feature>
<feature type="coiled-coil region" evidence="1">
    <location>
        <begin position="1562"/>
        <end position="1603"/>
    </location>
</feature>
<reference evidence="3" key="2">
    <citation type="submission" date="2025-08" db="UniProtKB">
        <authorList>
            <consortium name="Ensembl"/>
        </authorList>
    </citation>
    <scope>IDENTIFICATION</scope>
</reference>
<feature type="compositionally biased region" description="Polar residues" evidence="2">
    <location>
        <begin position="207"/>
        <end position="222"/>
    </location>
</feature>
<protein>
    <submittedName>
        <fullName evidence="3">Golgin subfamily B member 1-like</fullName>
    </submittedName>
</protein>
<feature type="coiled-coil region" evidence="1">
    <location>
        <begin position="1345"/>
        <end position="1379"/>
    </location>
</feature>
<evidence type="ECO:0000256" key="1">
    <source>
        <dbReference type="SAM" id="Coils"/>
    </source>
</evidence>
<evidence type="ECO:0000313" key="4">
    <source>
        <dbReference type="Proteomes" id="UP000694620"/>
    </source>
</evidence>
<dbReference type="InterPro" id="IPR026202">
    <property type="entry name" value="GOLGB1"/>
</dbReference>
<dbReference type="PANTHER" id="PTHR18887:SF4">
    <property type="entry name" value="GOLGIN SUBFAMILY B MEMBER 1-LIKE"/>
    <property type="match status" value="1"/>
</dbReference>
<keyword evidence="4" id="KW-1185">Reference proteome</keyword>
<feature type="coiled-coil region" evidence="1">
    <location>
        <begin position="2091"/>
        <end position="2207"/>
    </location>
</feature>
<feature type="region of interest" description="Disordered" evidence="2">
    <location>
        <begin position="1"/>
        <end position="31"/>
    </location>
</feature>
<sequence>MWRWYSGDESGPAHQGQDSQDRITSQSMADVAEQLAQTEQLVVHLKELIREKDNALHTKDQEFKCEKEAFEAKISKLKLQHKAKVTSLNSQLEEMKKQLTPSESKEMGSEVKKSVGDADHDHAAAKRGKILLLKKKVEDLELQLSQKETELKNKAEKLVAQRLRGEDMDALLAEKDKKLSEKEAYIVELHMASVTDNTSRALHATSEDSSQIQPSQKSSTAPQDLELIVKNLTKKVEESEEKCSFLEEQNKSLLDQLNTEKKQFDDKENMYKQNIQTFKDIILEKDSHFAEQIRIHEQELFKLASKSDASADLEQLLKVLKQKLHEKEEVLIGRTQVVDVLQKEVDARDNQIKELNEKMRRLQLEKDNMQSKLDAEKHIMRAQIRDLMGKHENEVKVIREKFETELSEKNQAYMLLQEQNLENGNQSKSSEVEKGFTVDGDYAQRIVELEAQAKAKTEEASKSEAKYLKMKAWSKSKIKQVEDELRKAQSGSASLDIIALTNKITELKEERDEVQEKLDQYHALKRQNDELMAKLELYEEQQRKLQADLEQVTKRAASQTSESGSADELQSQVLEWQEMISEAEAARDQAREEKSVMVLRMTQIEEEREALVTRQQELEEELAQAQGLQLQRRGHKQAGSSTPNHQDDFEFDGKRCYENPNITLESNDSADGENMGGLRSVVEELELERNQLQEQILVLEERCQNLEDRLQLQARIESLQVTFDVDEERQQFRVIQTETERLQSQLANVRSQQTRDAEKHHMLVSNLNEQLKGINEKNDILEMSLTEKVQMLFQTSTKLEETENLRDALKEREIHTKELSEKLGQSELNLSEMTKKYNTLESKCSELTALNTDLLQKLTALKEKSQKQEVILEELRHDLDQTNEELDKLNTTHLEERSQLIHDLQSCEREIDNLKEVLSEKEKEIVSVTANMSEYSEQVLQLKQQIRYKEEEIGEIETALNNAERQAQIIKETQSLDEQTVNAKLSALLEQLQKMETDLNETRTLKEDKCIEVEELLKQAHDNNEIIQNLQTEIQKLNGFHSGHIVECEAQISSLKEQITLYSKRIQDKDDQHQSEAESLRSHLEEASNAYKSVGSQLEEKKEMVCNLELELKTYKDECRQLTSDLLQKEEQLKSITQQLANQIDKENKIRVSIHDELQTIHGNRLKEVEREAEEKTNKLNQELQSKDVAYKLLQEDVSRLDTELSTLKNESEHLQAIAEQKEVEILEKAKLVNEINERVASILEDKANVQNQLKEALSENEKYINEAMECKTSNMSQNCLIQEMQGKMNSNVSQLFEYEQIIAGLQKEKEALDRRVSDLSYLVEQNEKNVGEKTNECVHLSKLLSDSQEKTKNLEDHLQSLTSEIEQLKCSITEKERMLVDKTTECDLLQVRFCQLQDTEMMVQDQIKALQSGLVEKDLAVQDKTLECDTLQKHLNDQKEIALKLQNEAENLKNEIKRLEEQAQEEAAALRHKSEECNKLWDQITKKSETVTLLNQQIDVMNENTEKLKTENDELKVTVNKYMSDITKLDEQLKVSQSKCSDLQMVMQTLRTENDKLKMDVQDTALTCSQKERELNALNAEMSKQEDNLALLKKQLAEVSFEKETLLKAVQEKEESLSQKEMFIKQIETTSVEEKKQLSENMEVAVQLQAQVHEKQQTLQEHMQTIARQDKEIKLLQDKTAECNVLRSEMSTNMEMISSLQSQSISMAEKIKQLESIITEKDSLLKQKVDSYISLKAQFSDLEDLVAQLREQVDSVTAELGTLRKTSEDKELSLVQDKETAMLQIEDLNSKLRDKGLECDSLKEQLSNAQEATSKLAEKLEVQSLELSSFKELVMEKEISLSEQTRMVQLLKEKEEEATMFKSQLMQSTESLADVQNHLEKQICDSQRMTDLLSEKQRSLLEVQEQYALQSKQLQDISMSLFHKTEEVSALDSLIYQKDNIIKTAENESSTLKNEISCLITELESSSAAYSNLLQEKDAVSFSNQTKCNALVAEIEALQTDLQQSGAQIHLLTQVVEQKERDITFLSNKCTEHCEQLDHQNSQIKSLDESSANLKQQLALAVNENTLFQQEVNKLAADRADLETHFKNQIREMEDKFQILSAKKEDLMKEVESQQKIVHQELQKQVSVKDEEIAELKLEIQKVEHTLVDSEKEWLADLDRENHRNCILAEQLRTVENEMKAKDVKIQALQKDLDELLEKDVELTSSLKVNIDQLAESNVSNLNLSQQIAHCQNTIDTMGADIKKKDEQYAEIEQVLLEREKEVEKLKAEKVLSQQNLSEVSQSLSNKLLALEEEKFSLQAEIKQLKSHLHTEKESLIEELDKNNLLLKSKLSELLDRERDVQDARHQVSLMQEQLHNAQEEIKISHENFNITIKEKTQLALEIEKKEEQIQSQTMQLNQQKELLSSLSIQLREKDLSVSQLMESISNEVIKHTEEKTQLTAKLEDLEKKYLGPTQELQSLHEQHKELEKRMSTYEALIESNTAEKKDLLDEKEELHSRCEALVKERDIMKKKLQAALLARKELLKKMGDIESKSQADFNKLKECEDVQSSFHEVSSQALQTQNIFKEHESQISHLKQQLIEKERDVTELSQALIDKQSCVNLLEKELHDLKNQMFGSESQLDHCFHIAKEKDAVIEDLKITLKEKSFKKESSEHIIEHACVQSDVKKEEIHKEQMSAAVIEKSENEASGSKTLHVKDKEVLEKKLHAALLARRETLKKSQEKDKKHKQELTQLQETIKRLELQHSEKTEELQKAKDELSSMYQDYNCKIKEFESNRGIIEGLQRQLNSINVLLEDKEKTLQDLKDQLKEQENKMLSALQQQDEVEFLQNEITTLTCTIAGKDKSLKTLESNCKDLGLELKEVKSKLNTVSLSLSQKDEQLKNLQSVIDSTQQEHTLEEQALLDKCAELQTQLRKAQDVTEGLKIELNSTNRENDTRLETLKSSNDMLLKENEELRGQLSEAQSLIADFTEETLCLKASLSDVQCQFNKEKEDLQFEAEKLEGVWQQCKTEAESMKLQLESEQKEKEAALGQLESSRTELGMLEEKVNHLEKVKADLNKMVNSLQEEAARYHQDSVQNLHIEKVQLLQSEVDRLEVELKEKEMAVISLKETITQKEAVELQMKFEFSIHEEEKERLKREVNELQQNSAKSTHTAKAEEQEIASKMNEQITRKLQAALISRKELLKENKILKDQNQALLSEKEQVLSTLSSLQESAADMDKKLKDLMLVEVSLTNEKERLKAEIVKILSENHSLNAACESLKYTIENITQQKQAFSCQLESLKDSQALELSEWKTKHTELKQEYESLLQAYENISREMGKMSQMAEAARKEKQEMMANMYKVDMENEALEIRLKQANEDKEKLNKELRNLSDLNQQHICDLEVGNERIKKEQLEIVKNQQCSIEQLGLENSKLKEDLNVLKDNCRMLDLKVQQLTTETNASLRALESLKSEKNQSEEDLQSRLYEAVQSKDLLIAEIQTQKNEIAAQAKTIEDLENEKNILTNNYTELETNYKEEIGKKVKCVEQLQCNINSSQQEAINLNEKVKILEDDKLLLQEELENLQEMYNKVKTKNDFLETNLHENSEKINQFHDIVSKLESQNKFLSSQLSEIKEEKCNVIREKDEEQVKLMKVFENKLKVAQRGSEGTKNVTRDLQELLREKHQELNQLQKDCIKYQELILNLERSVKISQSERNTMENELTIKTEKVSEIKKEIVSFKELLYQSKKIMKKSKLKIQD</sequence>
<feature type="compositionally biased region" description="Polar residues" evidence="2">
    <location>
        <begin position="16"/>
        <end position="28"/>
    </location>
</feature>
<feature type="coiled-coil region" evidence="1">
    <location>
        <begin position="303"/>
        <end position="419"/>
    </location>
</feature>
<feature type="coiled-coil region" evidence="1">
    <location>
        <begin position="3645"/>
        <end position="3711"/>
    </location>
</feature>
<dbReference type="GO" id="GO:0005794">
    <property type="term" value="C:Golgi apparatus"/>
    <property type="evidence" value="ECO:0007669"/>
    <property type="project" value="InterPro"/>
</dbReference>
<dbReference type="PANTHER" id="PTHR18887">
    <property type="entry name" value="GOLGI-ASSOCIATED PROTEIN GCP360-RELATED"/>
    <property type="match status" value="1"/>
</dbReference>
<feature type="region of interest" description="Disordered" evidence="2">
    <location>
        <begin position="202"/>
        <end position="223"/>
    </location>
</feature>